<comment type="similarity">
    <text evidence="6">Belongs to the HrcA family.</text>
</comment>
<keyword evidence="9" id="KW-1185">Reference proteome</keyword>
<dbReference type="AlphaFoldDB" id="A0A9Y2AGP0"/>
<accession>A0A9Y2AGP0</accession>
<dbReference type="RefSeq" id="WP_147669903.1">
    <property type="nucleotide sequence ID" value="NZ_CP120678.1"/>
</dbReference>
<keyword evidence="3 6" id="KW-0346">Stress response</keyword>
<evidence type="ECO:0000256" key="3">
    <source>
        <dbReference type="ARBA" id="ARBA00023016"/>
    </source>
</evidence>
<dbReference type="GO" id="GO:0045892">
    <property type="term" value="P:negative regulation of DNA-templated transcription"/>
    <property type="evidence" value="ECO:0007669"/>
    <property type="project" value="UniProtKB-UniRule"/>
</dbReference>
<gene>
    <name evidence="6 8" type="primary">hrcA</name>
    <name evidence="8" type="ORF">P3F81_07575</name>
</gene>
<dbReference type="PANTHER" id="PTHR34824:SF1">
    <property type="entry name" value="HEAT-INDUCIBLE TRANSCRIPTION REPRESSOR HRCA"/>
    <property type="match status" value="1"/>
</dbReference>
<dbReference type="EMBL" id="CP120678">
    <property type="protein sequence ID" value="WIW69777.1"/>
    <property type="molecule type" value="Genomic_DNA"/>
</dbReference>
<dbReference type="KEGG" id="sgbi:P3F81_07575"/>
<dbReference type="InterPro" id="IPR023120">
    <property type="entry name" value="WHTH_transcript_rep_HrcA_IDD"/>
</dbReference>
<dbReference type="SUPFAM" id="SSF46785">
    <property type="entry name" value="Winged helix' DNA-binding domain"/>
    <property type="match status" value="1"/>
</dbReference>
<dbReference type="InterPro" id="IPR036390">
    <property type="entry name" value="WH_DNA-bd_sf"/>
</dbReference>
<evidence type="ECO:0000256" key="6">
    <source>
        <dbReference type="HAMAP-Rule" id="MF_00081"/>
    </source>
</evidence>
<dbReference type="InterPro" id="IPR036388">
    <property type="entry name" value="WH-like_DNA-bd_sf"/>
</dbReference>
<proteinExistence type="inferred from homology"/>
<dbReference type="InterPro" id="IPR021153">
    <property type="entry name" value="HrcA_C"/>
</dbReference>
<keyword evidence="1 6" id="KW-0678">Repressor</keyword>
<dbReference type="PANTHER" id="PTHR34824">
    <property type="entry name" value="HEAT-INDUCIBLE TRANSCRIPTION REPRESSOR HRCA"/>
    <property type="match status" value="1"/>
</dbReference>
<dbReference type="Gene3D" id="1.10.10.10">
    <property type="entry name" value="Winged helix-like DNA-binding domain superfamily/Winged helix DNA-binding domain"/>
    <property type="match status" value="1"/>
</dbReference>
<protein>
    <recommendedName>
        <fullName evidence="6">Heat-inducible transcription repressor HrcA</fullName>
    </recommendedName>
</protein>
<feature type="domain" description="Heat-inducible transcription repressor HrcA C-terminal" evidence="7">
    <location>
        <begin position="104"/>
        <end position="324"/>
    </location>
</feature>
<sequence>MLDERKQKILRAIINDYISTAEPIGSRTIARKYDLGVSSATIRNEMADLELLGYLEQLHTSSGRIPSVKGYRLYVDDLLAPEAITENEMNLISNWYKAKAKRAEEVFQETAKIISRLTKNISLVLAPQLSQANFRYLQFLPLDEKRVIVVIMTDAGFVENKLMTIPKGAAVEDLQLIAGVINKHLAGRSLESIKPSVLRKIKAEVMADTDLFECAIDMIARALTVEKKERLYMGGTTQLINQPEFRDVEKMQNLLNMLEEEQLLCDLLNSHENEQGIIVTIGQENKYSGIKDCSIIRATYKLEGQVIGSIAVLGPTRMEYGKVMSLLEFMHNNLEKILTQYKL</sequence>
<evidence type="ECO:0000256" key="5">
    <source>
        <dbReference type="ARBA" id="ARBA00055319"/>
    </source>
</evidence>
<dbReference type="Proteomes" id="UP001243623">
    <property type="component" value="Chromosome"/>
</dbReference>
<dbReference type="HAMAP" id="MF_00081">
    <property type="entry name" value="HrcA"/>
    <property type="match status" value="1"/>
</dbReference>
<dbReference type="Pfam" id="PF01628">
    <property type="entry name" value="HrcA"/>
    <property type="match status" value="1"/>
</dbReference>
<dbReference type="Gene3D" id="3.30.450.40">
    <property type="match status" value="1"/>
</dbReference>
<reference evidence="8" key="1">
    <citation type="submission" date="2023-03" db="EMBL/GenBank/DDBJ databases">
        <title>Selenobaculum gbiensis gen. nov. sp. nov., a new bacterium isolated from the gut microbiota of IBD patient.</title>
        <authorList>
            <person name="Yeo S."/>
            <person name="Park H."/>
            <person name="Huh C.S."/>
        </authorList>
    </citation>
    <scope>NUCLEOTIDE SEQUENCE</scope>
    <source>
        <strain evidence="8">ICN-92133</strain>
    </source>
</reference>
<evidence type="ECO:0000256" key="1">
    <source>
        <dbReference type="ARBA" id="ARBA00022491"/>
    </source>
</evidence>
<organism evidence="8 9">
    <name type="scientific">Selenobaculum gibii</name>
    <dbReference type="NCBI Taxonomy" id="3054208"/>
    <lineage>
        <taxon>Bacteria</taxon>
        <taxon>Bacillati</taxon>
        <taxon>Bacillota</taxon>
        <taxon>Negativicutes</taxon>
        <taxon>Selenomonadales</taxon>
        <taxon>Selenomonadaceae</taxon>
        <taxon>Selenobaculum</taxon>
    </lineage>
</organism>
<dbReference type="GO" id="GO:0003677">
    <property type="term" value="F:DNA binding"/>
    <property type="evidence" value="ECO:0007669"/>
    <property type="project" value="InterPro"/>
</dbReference>
<name>A0A9Y2AGP0_9FIRM</name>
<evidence type="ECO:0000256" key="4">
    <source>
        <dbReference type="ARBA" id="ARBA00023163"/>
    </source>
</evidence>
<keyword evidence="4 6" id="KW-0804">Transcription</keyword>
<dbReference type="PIRSF" id="PIRSF005485">
    <property type="entry name" value="HrcA"/>
    <property type="match status" value="1"/>
</dbReference>
<keyword evidence="2 6" id="KW-0805">Transcription regulation</keyword>
<evidence type="ECO:0000259" key="7">
    <source>
        <dbReference type="Pfam" id="PF01628"/>
    </source>
</evidence>
<comment type="function">
    <text evidence="5 6">Negative regulator of class I heat shock genes (grpE-dnaK-dnaJ and groELS operons). Prevents heat-shock induction of these operons.</text>
</comment>
<dbReference type="InterPro" id="IPR002571">
    <property type="entry name" value="HrcA"/>
</dbReference>
<dbReference type="SUPFAM" id="SSF55781">
    <property type="entry name" value="GAF domain-like"/>
    <property type="match status" value="1"/>
</dbReference>
<dbReference type="NCBIfam" id="TIGR00331">
    <property type="entry name" value="hrcA"/>
    <property type="match status" value="1"/>
</dbReference>
<evidence type="ECO:0000256" key="2">
    <source>
        <dbReference type="ARBA" id="ARBA00023015"/>
    </source>
</evidence>
<evidence type="ECO:0000313" key="9">
    <source>
        <dbReference type="Proteomes" id="UP001243623"/>
    </source>
</evidence>
<dbReference type="Gene3D" id="3.30.390.60">
    <property type="entry name" value="Heat-inducible transcription repressor hrca homolog, domain 3"/>
    <property type="match status" value="1"/>
</dbReference>
<dbReference type="InterPro" id="IPR029016">
    <property type="entry name" value="GAF-like_dom_sf"/>
</dbReference>
<evidence type="ECO:0000313" key="8">
    <source>
        <dbReference type="EMBL" id="WIW69777.1"/>
    </source>
</evidence>
<dbReference type="FunFam" id="1.10.10.10:FF:000049">
    <property type="entry name" value="Heat-inducible transcription repressor HrcA"/>
    <property type="match status" value="1"/>
</dbReference>